<dbReference type="EMBL" id="CAJJDP010000039">
    <property type="protein sequence ID" value="CAD8161067.1"/>
    <property type="molecule type" value="Genomic_DNA"/>
</dbReference>
<dbReference type="AlphaFoldDB" id="A0A8S1UAJ6"/>
<accession>A0A8S1UAJ6</accession>
<keyword evidence="3" id="KW-1185">Reference proteome</keyword>
<gene>
    <name evidence="2" type="ORF">POCTA_138.1.T0390179</name>
</gene>
<feature type="compositionally biased region" description="Polar residues" evidence="1">
    <location>
        <begin position="187"/>
        <end position="197"/>
    </location>
</feature>
<dbReference type="OrthoDB" id="306056at2759"/>
<feature type="compositionally biased region" description="Low complexity" evidence="1">
    <location>
        <begin position="198"/>
        <end position="208"/>
    </location>
</feature>
<evidence type="ECO:0000313" key="2">
    <source>
        <dbReference type="EMBL" id="CAD8161067.1"/>
    </source>
</evidence>
<proteinExistence type="predicted"/>
<organism evidence="2 3">
    <name type="scientific">Paramecium octaurelia</name>
    <dbReference type="NCBI Taxonomy" id="43137"/>
    <lineage>
        <taxon>Eukaryota</taxon>
        <taxon>Sar</taxon>
        <taxon>Alveolata</taxon>
        <taxon>Ciliophora</taxon>
        <taxon>Intramacronucleata</taxon>
        <taxon>Oligohymenophorea</taxon>
        <taxon>Peniculida</taxon>
        <taxon>Parameciidae</taxon>
        <taxon>Paramecium</taxon>
    </lineage>
</organism>
<dbReference type="OMA" id="NAYKEKS"/>
<feature type="region of interest" description="Disordered" evidence="1">
    <location>
        <begin position="133"/>
        <end position="216"/>
    </location>
</feature>
<protein>
    <submittedName>
        <fullName evidence="2">Uncharacterized protein</fullName>
    </submittedName>
</protein>
<feature type="compositionally biased region" description="Polar residues" evidence="1">
    <location>
        <begin position="166"/>
        <end position="179"/>
    </location>
</feature>
<name>A0A8S1UAJ6_PAROT</name>
<sequence>MELKQINKFTEEYKLEKTDKLIKYLIILGISVAKQQLNDITQDGIKLLANAYKEKSIQQEIKSLRKKVLSLEKHFQPEQQIKYHSQPKLPTKITPKITEQIPIQQNVKKAIPFKHHLDDSEIKSILWNQYNSNDDPIQEKKDSQHYPKRKQTFDSQPIIPQYLPRNDSQNEIQPLSQRENSAREQTQRSSYHSSQVESLRSLHSLHSRNSPQFKDENMKIHKENKTPQGSAVPKHLRQVQSKIKQQILQDKEQYRSNHVQKVDDQCININNSLNPLNNTPQNKLFQPCQSTHFGSVQVGSAQQQQSHPQESNAITERKLFNIDEIASSFLNSPFLKSQIKQRLFNKQESANKSSASSTFSLFNPNNELKNFFQQLDKQVVNQLSFQF</sequence>
<evidence type="ECO:0000256" key="1">
    <source>
        <dbReference type="SAM" id="MobiDB-lite"/>
    </source>
</evidence>
<comment type="caution">
    <text evidence="2">The sequence shown here is derived from an EMBL/GenBank/DDBJ whole genome shotgun (WGS) entry which is preliminary data.</text>
</comment>
<reference evidence="2" key="1">
    <citation type="submission" date="2021-01" db="EMBL/GenBank/DDBJ databases">
        <authorList>
            <consortium name="Genoscope - CEA"/>
            <person name="William W."/>
        </authorList>
    </citation>
    <scope>NUCLEOTIDE SEQUENCE</scope>
</reference>
<dbReference type="Proteomes" id="UP000683925">
    <property type="component" value="Unassembled WGS sequence"/>
</dbReference>
<evidence type="ECO:0000313" key="3">
    <source>
        <dbReference type="Proteomes" id="UP000683925"/>
    </source>
</evidence>